<keyword evidence="4" id="KW-0479">Metal-binding</keyword>
<dbReference type="EMBL" id="MFUJ01000034">
    <property type="protein sequence ID" value="OGI78956.1"/>
    <property type="molecule type" value="Genomic_DNA"/>
</dbReference>
<keyword evidence="5" id="KW-0378">Hydrolase</keyword>
<evidence type="ECO:0008006" key="9">
    <source>
        <dbReference type="Google" id="ProtNLM"/>
    </source>
</evidence>
<sequence length="188" mass="20729">MVKISNNLLEKLRDVKILALDCDGVLTPLYLQTGVIMTKEAASEHTGRDFVYVFESAIFSHKDGQGIDLVRKKNVEVMILTTQRSGYVQARAWKLGVPLVQNKDKVVGLKEWLKENHPKVNLKNICFVGDSTGDIEIMKIVGFSVCVGDGAKETKKVANYVTKAKGGHGAVREVCDLIIQAKIGSKKE</sequence>
<gene>
    <name evidence="7" type="ORF">A3F19_02850</name>
</gene>
<comment type="similarity">
    <text evidence="2">Belongs to the KdsC family.</text>
</comment>
<evidence type="ECO:0000256" key="6">
    <source>
        <dbReference type="ARBA" id="ARBA00022842"/>
    </source>
</evidence>
<dbReference type="AlphaFoldDB" id="A0A1F6WB18"/>
<dbReference type="SFLD" id="SFLDG01136">
    <property type="entry name" value="C1.6:_Phosphoserine_Phosphatas"/>
    <property type="match status" value="1"/>
</dbReference>
<proteinExistence type="inferred from homology"/>
<evidence type="ECO:0000256" key="1">
    <source>
        <dbReference type="ARBA" id="ARBA00001946"/>
    </source>
</evidence>
<comment type="subunit">
    <text evidence="3">Homotetramer.</text>
</comment>
<dbReference type="GO" id="GO:0016788">
    <property type="term" value="F:hydrolase activity, acting on ester bonds"/>
    <property type="evidence" value="ECO:0007669"/>
    <property type="project" value="InterPro"/>
</dbReference>
<name>A0A1F6WB18_9BACT</name>
<comment type="cofactor">
    <cofactor evidence="1">
        <name>Mg(2+)</name>
        <dbReference type="ChEBI" id="CHEBI:18420"/>
    </cofactor>
</comment>
<dbReference type="PANTHER" id="PTHR21485">
    <property type="entry name" value="HAD SUPERFAMILY MEMBERS CMAS AND KDSC"/>
    <property type="match status" value="1"/>
</dbReference>
<dbReference type="Proteomes" id="UP000177052">
    <property type="component" value="Unassembled WGS sequence"/>
</dbReference>
<protein>
    <recommendedName>
        <fullName evidence="9">3-deoxy-D-manno-octulosonate 8-phosphate phosphatase</fullName>
    </recommendedName>
</protein>
<evidence type="ECO:0000256" key="5">
    <source>
        <dbReference type="ARBA" id="ARBA00022801"/>
    </source>
</evidence>
<organism evidence="7 8">
    <name type="scientific">Candidatus Nomurabacteria bacterium RIFCSPHIGHO2_12_FULL_37_29</name>
    <dbReference type="NCBI Taxonomy" id="1801759"/>
    <lineage>
        <taxon>Bacteria</taxon>
        <taxon>Candidatus Nomuraibacteriota</taxon>
    </lineage>
</organism>
<comment type="caution">
    <text evidence="7">The sequence shown here is derived from an EMBL/GenBank/DDBJ whole genome shotgun (WGS) entry which is preliminary data.</text>
</comment>
<dbReference type="InterPro" id="IPR050793">
    <property type="entry name" value="CMP-NeuNAc_synthase"/>
</dbReference>
<evidence type="ECO:0000313" key="7">
    <source>
        <dbReference type="EMBL" id="OGI78956.1"/>
    </source>
</evidence>
<evidence type="ECO:0000256" key="4">
    <source>
        <dbReference type="ARBA" id="ARBA00022723"/>
    </source>
</evidence>
<dbReference type="GO" id="GO:0008781">
    <property type="term" value="F:N-acylneuraminate cytidylyltransferase activity"/>
    <property type="evidence" value="ECO:0007669"/>
    <property type="project" value="TreeGrafter"/>
</dbReference>
<dbReference type="SUPFAM" id="SSF56784">
    <property type="entry name" value="HAD-like"/>
    <property type="match status" value="1"/>
</dbReference>
<dbReference type="InterPro" id="IPR023214">
    <property type="entry name" value="HAD_sf"/>
</dbReference>
<dbReference type="GO" id="GO:0046872">
    <property type="term" value="F:metal ion binding"/>
    <property type="evidence" value="ECO:0007669"/>
    <property type="project" value="UniProtKB-KW"/>
</dbReference>
<dbReference type="SFLD" id="SFLDG01138">
    <property type="entry name" value="C1.6.2:_Deoxy-d-mannose-octulo"/>
    <property type="match status" value="1"/>
</dbReference>
<dbReference type="Gene3D" id="3.40.50.1000">
    <property type="entry name" value="HAD superfamily/HAD-like"/>
    <property type="match status" value="1"/>
</dbReference>
<evidence type="ECO:0000256" key="3">
    <source>
        <dbReference type="ARBA" id="ARBA00011881"/>
    </source>
</evidence>
<evidence type="ECO:0000313" key="8">
    <source>
        <dbReference type="Proteomes" id="UP000177052"/>
    </source>
</evidence>
<keyword evidence="6" id="KW-0460">Magnesium</keyword>
<dbReference type="InterPro" id="IPR036412">
    <property type="entry name" value="HAD-like_sf"/>
</dbReference>
<dbReference type="SFLD" id="SFLDS00003">
    <property type="entry name" value="Haloacid_Dehalogenase"/>
    <property type="match status" value="1"/>
</dbReference>
<dbReference type="Pfam" id="PF08282">
    <property type="entry name" value="Hydrolase_3"/>
    <property type="match status" value="1"/>
</dbReference>
<dbReference type="InterPro" id="IPR010023">
    <property type="entry name" value="KdsC_fam"/>
</dbReference>
<evidence type="ECO:0000256" key="2">
    <source>
        <dbReference type="ARBA" id="ARBA00005893"/>
    </source>
</evidence>
<reference evidence="7 8" key="1">
    <citation type="journal article" date="2016" name="Nat. Commun.">
        <title>Thousands of microbial genomes shed light on interconnected biogeochemical processes in an aquifer system.</title>
        <authorList>
            <person name="Anantharaman K."/>
            <person name="Brown C.T."/>
            <person name="Hug L.A."/>
            <person name="Sharon I."/>
            <person name="Castelle C.J."/>
            <person name="Probst A.J."/>
            <person name="Thomas B.C."/>
            <person name="Singh A."/>
            <person name="Wilkins M.J."/>
            <person name="Karaoz U."/>
            <person name="Brodie E.L."/>
            <person name="Williams K.H."/>
            <person name="Hubbard S.S."/>
            <person name="Banfield J.F."/>
        </authorList>
    </citation>
    <scope>NUCLEOTIDE SEQUENCE [LARGE SCALE GENOMIC DNA]</scope>
</reference>
<dbReference type="PANTHER" id="PTHR21485:SF3">
    <property type="entry name" value="N-ACYLNEURAMINATE CYTIDYLYLTRANSFERASE"/>
    <property type="match status" value="1"/>
</dbReference>
<accession>A0A1F6WB18</accession>